<keyword evidence="2" id="KW-0132">Cell division</keyword>
<evidence type="ECO:0000313" key="2">
    <source>
        <dbReference type="EMBL" id="EDL83242.1"/>
    </source>
</evidence>
<name>A6KTC5_RAT</name>
<feature type="compositionally biased region" description="Basic residues" evidence="1">
    <location>
        <begin position="26"/>
        <end position="50"/>
    </location>
</feature>
<feature type="region of interest" description="Disordered" evidence="1">
    <location>
        <begin position="24"/>
        <end position="50"/>
    </location>
</feature>
<evidence type="ECO:0000256" key="1">
    <source>
        <dbReference type="SAM" id="MobiDB-lite"/>
    </source>
</evidence>
<reference evidence="3" key="1">
    <citation type="submission" date="2005-09" db="EMBL/GenBank/DDBJ databases">
        <authorList>
            <person name="Mural R.J."/>
            <person name="Li P.W."/>
            <person name="Adams M.D."/>
            <person name="Amanatides P.G."/>
            <person name="Baden-Tillson H."/>
            <person name="Barnstead M."/>
            <person name="Chin S.H."/>
            <person name="Dew I."/>
            <person name="Evans C.A."/>
            <person name="Ferriera S."/>
            <person name="Flanigan M."/>
            <person name="Fosler C."/>
            <person name="Glodek A."/>
            <person name="Gu Z."/>
            <person name="Holt R.A."/>
            <person name="Jennings D."/>
            <person name="Kraft C.L."/>
            <person name="Lu F."/>
            <person name="Nguyen T."/>
            <person name="Nusskern D.R."/>
            <person name="Pfannkoch C.M."/>
            <person name="Sitter C."/>
            <person name="Sutton G.G."/>
            <person name="Venter J.C."/>
            <person name="Wang Z."/>
            <person name="Woodage T."/>
            <person name="Zheng X.H."/>
            <person name="Zhong F."/>
        </authorList>
    </citation>
    <scope>NUCLEOTIDE SEQUENCE [LARGE SCALE GENOMIC DNA]</scope>
    <source>
        <strain>BN</strain>
        <strain evidence="3">Sprague-Dawley</strain>
    </source>
</reference>
<proteinExistence type="predicted"/>
<gene>
    <name evidence="2" type="primary">Cdc40_predicted</name>
    <name evidence="2" type="ORF">rCG_38199</name>
</gene>
<dbReference type="AlphaFoldDB" id="A6KTC5"/>
<keyword evidence="2" id="KW-0131">Cell cycle</keyword>
<accession>A6KTC5</accession>
<dbReference type="Proteomes" id="UP000234681">
    <property type="component" value="Chromosome 20"/>
</dbReference>
<organism evidence="2 3">
    <name type="scientific">Rattus norvegicus</name>
    <name type="common">Rat</name>
    <dbReference type="NCBI Taxonomy" id="10116"/>
    <lineage>
        <taxon>Eukaryota</taxon>
        <taxon>Metazoa</taxon>
        <taxon>Chordata</taxon>
        <taxon>Craniata</taxon>
        <taxon>Vertebrata</taxon>
        <taxon>Euteleostomi</taxon>
        <taxon>Mammalia</taxon>
        <taxon>Eutheria</taxon>
        <taxon>Euarchontoglires</taxon>
        <taxon>Glires</taxon>
        <taxon>Rodentia</taxon>
        <taxon>Myomorpha</taxon>
        <taxon>Muroidea</taxon>
        <taxon>Muridae</taxon>
        <taxon>Murinae</taxon>
        <taxon>Rattus</taxon>
    </lineage>
</organism>
<dbReference type="GO" id="GO:0051301">
    <property type="term" value="P:cell division"/>
    <property type="evidence" value="ECO:0007669"/>
    <property type="project" value="UniProtKB-KW"/>
</dbReference>
<evidence type="ECO:0000313" key="3">
    <source>
        <dbReference type="Proteomes" id="UP000234681"/>
    </source>
</evidence>
<sequence>MHLILMVSWDRGQNTWMKKMWPSLQKKNKRSWMKSQQRGRRKANRRKRSLGRRRPSYMLKKCMTIKAGPTSTSLRMLVLTCAHLCHLRNVTFPKNKSTCGPDTQRASVLSGCFLFPDICCCLAPWTVKLR</sequence>
<dbReference type="EMBL" id="CH474119">
    <property type="protein sequence ID" value="EDL83242.1"/>
    <property type="molecule type" value="Genomic_DNA"/>
</dbReference>
<protein>
    <submittedName>
        <fullName evidence="2">Cell division cycle 40 homolog (Yeast) (Predicted), isoform CRA_b</fullName>
    </submittedName>
</protein>